<feature type="transmembrane region" description="Helical" evidence="7">
    <location>
        <begin position="561"/>
        <end position="579"/>
    </location>
</feature>
<dbReference type="Gene3D" id="1.20.1250.20">
    <property type="entry name" value="MFS general substrate transporter like domains"/>
    <property type="match status" value="1"/>
</dbReference>
<evidence type="ECO:0000313" key="9">
    <source>
        <dbReference type="Proteomes" id="UP000258309"/>
    </source>
</evidence>
<dbReference type="Proteomes" id="UP000258309">
    <property type="component" value="Unassembled WGS sequence"/>
</dbReference>
<feature type="compositionally biased region" description="Polar residues" evidence="6">
    <location>
        <begin position="9"/>
        <end position="25"/>
    </location>
</feature>
<keyword evidence="2" id="KW-0813">Transport</keyword>
<dbReference type="InterPro" id="IPR036259">
    <property type="entry name" value="MFS_trans_sf"/>
</dbReference>
<comment type="caution">
    <text evidence="8">The sequence shown here is derived from an EMBL/GenBank/DDBJ whole genome shotgun (WGS) entry which is preliminary data.</text>
</comment>
<dbReference type="SUPFAM" id="SSF103473">
    <property type="entry name" value="MFS general substrate transporter"/>
    <property type="match status" value="1"/>
</dbReference>
<dbReference type="PANTHER" id="PTHR19432:SF35">
    <property type="entry name" value="SOLUTE CARRIER FAMILY 45 MEMBER 3 ISOFORM X1"/>
    <property type="match status" value="1"/>
</dbReference>
<evidence type="ECO:0000256" key="1">
    <source>
        <dbReference type="ARBA" id="ARBA00004141"/>
    </source>
</evidence>
<keyword evidence="5 7" id="KW-0472">Membrane</keyword>
<dbReference type="GO" id="GO:0005886">
    <property type="term" value="C:plasma membrane"/>
    <property type="evidence" value="ECO:0007669"/>
    <property type="project" value="TreeGrafter"/>
</dbReference>
<feature type="region of interest" description="Disordered" evidence="6">
    <location>
        <begin position="1"/>
        <end position="58"/>
    </location>
</feature>
<evidence type="ECO:0000256" key="5">
    <source>
        <dbReference type="ARBA" id="ARBA00023136"/>
    </source>
</evidence>
<sequence>MGVADDDISSLNGKSSDGDAQTLSSGAPPIPSLERVAQEENEQSPLLSPVGDGDREEDGLIDGETVVLSEDHDEYQERKSIWYMILLTISIGGLQLAWAVELSNGSPYLLSLGLSKSLMALVWIAGPLSGALVQPYVGILSDNCRSPWGKRRPFMAAGSAATIFSLLTLAWVKEIVGGALGVFGADRDSQFSKTSIIVVATLLVYILDFSINTVQAGIRAFILDCAPSHQQEAANAMASRVVGVGNIIGYVAGYTNLPRYFWFFGKTQFQILCLIASIALGSTVILSSATIKERDPRHDPLPPGKMGFVSFFKSLFKSIRRLPPQTRKVCEVEFFAWVGFFPMLFYSSSYIGDIFVQPYLEQNPHMTPEEIDELYEKATRMGTFALLIYAITSLTTNVLLPFFIAPSYDTPLDGSIRSQKSYTTRTTRFLEKLIIPGLTLRRAWMISHIIFSLSMFSTLIVRSLNGATTLIGIVGISWALTLWAPFAIISAEVSKRDALRRSRLGARESAHDEENMDDQAGIILGIHNMAVAAPQIIATLGSSIIFKFLQKPRGVPGDRSMSVVLAAGGLTTLVAAYLVTTIKDEVDLAEENLEDGLTSAPSGPIPQHIRRPSFGPVIEY</sequence>
<accession>A0A3E2GZ45</accession>
<feature type="non-terminal residue" evidence="8">
    <location>
        <position position="1"/>
    </location>
</feature>
<dbReference type="OrthoDB" id="28755at2759"/>
<dbReference type="EMBL" id="NCSJ02000262">
    <property type="protein sequence ID" value="RFU26434.1"/>
    <property type="molecule type" value="Genomic_DNA"/>
</dbReference>
<feature type="transmembrane region" description="Helical" evidence="7">
    <location>
        <begin position="443"/>
        <end position="461"/>
    </location>
</feature>
<feature type="transmembrane region" description="Helical" evidence="7">
    <location>
        <begin position="334"/>
        <end position="356"/>
    </location>
</feature>
<dbReference type="FunFam" id="1.20.1250.20:FF:000593">
    <property type="entry name" value="MFS general substrate transporter"/>
    <property type="match status" value="1"/>
</dbReference>
<gene>
    <name evidence="8" type="ORF">B7463_g9911</name>
</gene>
<keyword evidence="4 7" id="KW-1133">Transmembrane helix</keyword>
<proteinExistence type="predicted"/>
<feature type="transmembrane region" description="Helical" evidence="7">
    <location>
        <begin position="269"/>
        <end position="291"/>
    </location>
</feature>
<feature type="transmembrane region" description="Helical" evidence="7">
    <location>
        <begin position="192"/>
        <end position="211"/>
    </location>
</feature>
<reference evidence="8 9" key="1">
    <citation type="submission" date="2018-05" db="EMBL/GenBank/DDBJ databases">
        <title>Draft genome sequence of Scytalidium lignicola DSM 105466, a ubiquitous saprotrophic fungus.</title>
        <authorList>
            <person name="Buettner E."/>
            <person name="Gebauer A.M."/>
            <person name="Hofrichter M."/>
            <person name="Liers C."/>
            <person name="Kellner H."/>
        </authorList>
    </citation>
    <scope>NUCLEOTIDE SEQUENCE [LARGE SCALE GENOMIC DNA]</scope>
    <source>
        <strain evidence="8 9">DSM 105466</strain>
    </source>
</reference>
<dbReference type="PANTHER" id="PTHR19432">
    <property type="entry name" value="SUGAR TRANSPORTER"/>
    <property type="match status" value="1"/>
</dbReference>
<evidence type="ECO:0000256" key="3">
    <source>
        <dbReference type="ARBA" id="ARBA00022692"/>
    </source>
</evidence>
<keyword evidence="9" id="KW-1185">Reference proteome</keyword>
<evidence type="ECO:0000256" key="6">
    <source>
        <dbReference type="SAM" id="MobiDB-lite"/>
    </source>
</evidence>
<feature type="transmembrane region" description="Helical" evidence="7">
    <location>
        <begin position="384"/>
        <end position="404"/>
    </location>
</feature>
<dbReference type="OMA" id="CAWVGFF"/>
<dbReference type="Pfam" id="PF13347">
    <property type="entry name" value="MFS_2"/>
    <property type="match status" value="1"/>
</dbReference>
<name>A0A3E2GZ45_SCYLI</name>
<evidence type="ECO:0008006" key="10">
    <source>
        <dbReference type="Google" id="ProtNLM"/>
    </source>
</evidence>
<feature type="transmembrane region" description="Helical" evidence="7">
    <location>
        <begin position="81"/>
        <end position="100"/>
    </location>
</feature>
<feature type="transmembrane region" description="Helical" evidence="7">
    <location>
        <begin position="153"/>
        <end position="172"/>
    </location>
</feature>
<protein>
    <recommendedName>
        <fullName evidence="10">Major facilitator superfamily (MFS) profile domain-containing protein</fullName>
    </recommendedName>
</protein>
<dbReference type="GO" id="GO:0008506">
    <property type="term" value="F:sucrose:proton symporter activity"/>
    <property type="evidence" value="ECO:0007669"/>
    <property type="project" value="TreeGrafter"/>
</dbReference>
<keyword evidence="3 7" id="KW-0812">Transmembrane</keyword>
<feature type="region of interest" description="Disordered" evidence="6">
    <location>
        <begin position="597"/>
        <end position="620"/>
    </location>
</feature>
<feature type="non-terminal residue" evidence="8">
    <location>
        <position position="620"/>
    </location>
</feature>
<evidence type="ECO:0000256" key="4">
    <source>
        <dbReference type="ARBA" id="ARBA00022989"/>
    </source>
</evidence>
<feature type="transmembrane region" description="Helical" evidence="7">
    <location>
        <begin position="120"/>
        <end position="141"/>
    </location>
</feature>
<evidence type="ECO:0000256" key="7">
    <source>
        <dbReference type="SAM" id="Phobius"/>
    </source>
</evidence>
<dbReference type="AlphaFoldDB" id="A0A3E2GZ45"/>
<evidence type="ECO:0000256" key="2">
    <source>
        <dbReference type="ARBA" id="ARBA00022448"/>
    </source>
</evidence>
<comment type="subcellular location">
    <subcellularLocation>
        <location evidence="1">Membrane</location>
        <topology evidence="1">Multi-pass membrane protein</topology>
    </subcellularLocation>
</comment>
<feature type="transmembrane region" description="Helical" evidence="7">
    <location>
        <begin position="522"/>
        <end position="549"/>
    </location>
</feature>
<feature type="transmembrane region" description="Helical" evidence="7">
    <location>
        <begin position="468"/>
        <end position="489"/>
    </location>
</feature>
<organism evidence="8 9">
    <name type="scientific">Scytalidium lignicola</name>
    <name type="common">Hyphomycete</name>
    <dbReference type="NCBI Taxonomy" id="5539"/>
    <lineage>
        <taxon>Eukaryota</taxon>
        <taxon>Fungi</taxon>
        <taxon>Dikarya</taxon>
        <taxon>Ascomycota</taxon>
        <taxon>Pezizomycotina</taxon>
        <taxon>Leotiomycetes</taxon>
        <taxon>Leotiomycetes incertae sedis</taxon>
        <taxon>Scytalidium</taxon>
    </lineage>
</organism>
<evidence type="ECO:0000313" key="8">
    <source>
        <dbReference type="EMBL" id="RFU26434.1"/>
    </source>
</evidence>